<dbReference type="GO" id="GO:0005886">
    <property type="term" value="C:plasma membrane"/>
    <property type="evidence" value="ECO:0007669"/>
    <property type="project" value="UniProtKB-SubCell"/>
</dbReference>
<evidence type="ECO:0000256" key="2">
    <source>
        <dbReference type="ARBA" id="ARBA00022448"/>
    </source>
</evidence>
<evidence type="ECO:0000256" key="7">
    <source>
        <dbReference type="ARBA" id="ARBA00023136"/>
    </source>
</evidence>
<dbReference type="Pfam" id="PF02386">
    <property type="entry name" value="TrkH"/>
    <property type="match status" value="1"/>
</dbReference>
<gene>
    <name evidence="9" type="ordered locus">SE_0571</name>
</gene>
<keyword evidence="2" id="KW-0813">Transport</keyword>
<reference evidence="9 10" key="1">
    <citation type="journal article" date="2003" name="Mol. Microbiol.">
        <title>Genome-based analysis of virulence genes in a non-biofilm-forming Staphylococcus epidermidis strain (ATCC 12228).</title>
        <authorList>
            <person name="Zhang Y.Q."/>
            <person name="Ren S.X."/>
            <person name="Li H.L."/>
            <person name="Wang Y.X."/>
            <person name="Fu G."/>
            <person name="Yang J."/>
            <person name="Qin Z.Q."/>
            <person name="Miao Y.G."/>
            <person name="Wang W.Y."/>
            <person name="Chen R.S."/>
            <person name="Shen Y."/>
            <person name="Chen Z."/>
            <person name="Yuan Z.H."/>
            <person name="Zhao G.P."/>
            <person name="Qu D."/>
            <person name="Danchin A."/>
            <person name="Wen Y.M."/>
        </authorList>
    </citation>
    <scope>NUCLEOTIDE SEQUENCE [LARGE SCALE GENOMIC DNA]</scope>
    <source>
        <strain evidence="10">ATCC 12228 / FDA PCI 1200</strain>
    </source>
</reference>
<dbReference type="GeneID" id="50019278"/>
<evidence type="ECO:0000313" key="9">
    <source>
        <dbReference type="EMBL" id="AAO04168.1"/>
    </source>
</evidence>
<name>A0A0H2VGX3_STAES</name>
<evidence type="ECO:0000256" key="5">
    <source>
        <dbReference type="ARBA" id="ARBA00022989"/>
    </source>
</evidence>
<accession>A0A0H2VGX3</accession>
<organism evidence="9 10">
    <name type="scientific">Staphylococcus epidermidis (strain ATCC 12228 / FDA PCI 1200)</name>
    <dbReference type="NCBI Taxonomy" id="176280"/>
    <lineage>
        <taxon>Bacteria</taxon>
        <taxon>Bacillati</taxon>
        <taxon>Bacillota</taxon>
        <taxon>Bacilli</taxon>
        <taxon>Bacillales</taxon>
        <taxon>Staphylococcaceae</taxon>
        <taxon>Staphylococcus</taxon>
    </lineage>
</organism>
<feature type="transmembrane region" description="Helical" evidence="8">
    <location>
        <begin position="221"/>
        <end position="240"/>
    </location>
</feature>
<dbReference type="eggNOG" id="COG0168">
    <property type="taxonomic scope" value="Bacteria"/>
</dbReference>
<feature type="transmembrane region" description="Helical" evidence="8">
    <location>
        <begin position="153"/>
        <end position="172"/>
    </location>
</feature>
<dbReference type="GO" id="GO:0008324">
    <property type="term" value="F:monoatomic cation transmembrane transporter activity"/>
    <property type="evidence" value="ECO:0007669"/>
    <property type="project" value="InterPro"/>
</dbReference>
<sequence length="435" mass="47958">MSKVNKPLYFYLMLFLLTTLIGAFLLYLPYTGKKPINFIDALFVASSAFTVTGLSPVDVGTQFNIFGEIIILLLIQIGGLGIVTVAMLTLIFLNKKISINNRILFMITWNIDEPGGVIKLIKHLAIYSIATELFGTLCLCLSFIPKFGIGKGLFLSLFTSVSAFNNAGFALFKNNLIDFSNDPVIIITIPILIILGGLGHLVVVDLWNAKSFRKLSLHSKLVLTTTGLLILIGTVFFFLLENQNSMLHMGLIEKIGNAFFQSVTTRTAGFNTIDVGNIKTPTALLLMALMFIGGAPLSAAGGIKVTTFVIATIAIFNTIRKEKNNSIFNREISERYIQLSFVTILISIAFIGMVTFILTIINSNIPLIKILFEVVSAFGTVGLTMDLTSEYYNWTEFIIIIVMLCGKIGLLNISRALVPPKDPKNYRYTKGHIHL</sequence>
<dbReference type="KEGG" id="sep:SE_0571"/>
<keyword evidence="3" id="KW-1003">Cell membrane</keyword>
<dbReference type="GO" id="GO:0030001">
    <property type="term" value="P:metal ion transport"/>
    <property type="evidence" value="ECO:0007669"/>
    <property type="project" value="UniProtKB-ARBA"/>
</dbReference>
<dbReference type="OrthoDB" id="9810952at2"/>
<protein>
    <submittedName>
        <fullName evidence="9">Na+-transporting ATP synthase</fullName>
    </submittedName>
</protein>
<dbReference type="HOGENOM" id="CLU_026429_0_1_9"/>
<dbReference type="Proteomes" id="UP000001411">
    <property type="component" value="Chromosome"/>
</dbReference>
<evidence type="ECO:0000256" key="6">
    <source>
        <dbReference type="ARBA" id="ARBA00023065"/>
    </source>
</evidence>
<dbReference type="AlphaFoldDB" id="A0A0H2VGX3"/>
<dbReference type="InterPro" id="IPR003445">
    <property type="entry name" value="Cat_transpt"/>
</dbReference>
<dbReference type="EMBL" id="AE015929">
    <property type="protein sequence ID" value="AAO04168.1"/>
    <property type="molecule type" value="Genomic_DNA"/>
</dbReference>
<feature type="transmembrane region" description="Helical" evidence="8">
    <location>
        <begin position="9"/>
        <end position="30"/>
    </location>
</feature>
<dbReference type="PANTHER" id="PTHR32024:SF1">
    <property type="entry name" value="KTR SYSTEM POTASSIUM UPTAKE PROTEIN B"/>
    <property type="match status" value="1"/>
</dbReference>
<keyword evidence="4 8" id="KW-0812">Transmembrane</keyword>
<evidence type="ECO:0000256" key="1">
    <source>
        <dbReference type="ARBA" id="ARBA00004651"/>
    </source>
</evidence>
<feature type="transmembrane region" description="Helical" evidence="8">
    <location>
        <begin position="124"/>
        <end position="144"/>
    </location>
</feature>
<comment type="subcellular location">
    <subcellularLocation>
        <location evidence="1">Cell membrane</location>
        <topology evidence="1">Multi-pass membrane protein</topology>
    </subcellularLocation>
</comment>
<feature type="transmembrane region" description="Helical" evidence="8">
    <location>
        <begin position="336"/>
        <end position="361"/>
    </location>
</feature>
<keyword evidence="6" id="KW-0406">Ion transport</keyword>
<keyword evidence="7 8" id="KW-0472">Membrane</keyword>
<evidence type="ECO:0000256" key="3">
    <source>
        <dbReference type="ARBA" id="ARBA00022475"/>
    </source>
</evidence>
<feature type="transmembrane region" description="Helical" evidence="8">
    <location>
        <begin position="397"/>
        <end position="418"/>
    </location>
</feature>
<dbReference type="PATRIC" id="fig|176280.10.peg.544"/>
<dbReference type="RefSeq" id="WP_001832616.1">
    <property type="nucleotide sequence ID" value="NC_004461.1"/>
</dbReference>
<evidence type="ECO:0000313" key="10">
    <source>
        <dbReference type="Proteomes" id="UP000001411"/>
    </source>
</evidence>
<evidence type="ECO:0000256" key="4">
    <source>
        <dbReference type="ARBA" id="ARBA00022692"/>
    </source>
</evidence>
<evidence type="ECO:0000256" key="8">
    <source>
        <dbReference type="SAM" id="Phobius"/>
    </source>
</evidence>
<feature type="transmembrane region" description="Helical" evidence="8">
    <location>
        <begin position="283"/>
        <end position="316"/>
    </location>
</feature>
<feature type="transmembrane region" description="Helical" evidence="8">
    <location>
        <begin position="69"/>
        <end position="93"/>
    </location>
</feature>
<feature type="transmembrane region" description="Helical" evidence="8">
    <location>
        <begin position="36"/>
        <end position="57"/>
    </location>
</feature>
<feature type="transmembrane region" description="Helical" evidence="8">
    <location>
        <begin position="184"/>
        <end position="209"/>
    </location>
</feature>
<proteinExistence type="predicted"/>
<dbReference type="PANTHER" id="PTHR32024">
    <property type="entry name" value="TRK SYSTEM POTASSIUM UPTAKE PROTEIN TRKG-RELATED"/>
    <property type="match status" value="1"/>
</dbReference>
<keyword evidence="5 8" id="KW-1133">Transmembrane helix</keyword>